<feature type="domain" description="Lactate racemase C-terminal" evidence="2">
    <location>
        <begin position="272"/>
        <end position="422"/>
    </location>
</feature>
<dbReference type="InterPro" id="IPR048068">
    <property type="entry name" value="LarA-like"/>
</dbReference>
<dbReference type="Pfam" id="PF09861">
    <property type="entry name" value="Lar_N"/>
    <property type="match status" value="1"/>
</dbReference>
<proteinExistence type="predicted"/>
<dbReference type="InterPro" id="IPR043166">
    <property type="entry name" value="LarA-like_C"/>
</dbReference>
<evidence type="ECO:0000313" key="3">
    <source>
        <dbReference type="EMBL" id="SFI14233.1"/>
    </source>
</evidence>
<dbReference type="EMBL" id="FOQK01000017">
    <property type="protein sequence ID" value="SFI14233.1"/>
    <property type="molecule type" value="Genomic_DNA"/>
</dbReference>
<dbReference type="OrthoDB" id="9770545at2"/>
<dbReference type="AlphaFoldDB" id="A0A1I3FSL9"/>
<accession>A0A1I3FSL9</accession>
<organism evidence="3 4">
    <name type="scientific">Selenomonas ruminantium</name>
    <dbReference type="NCBI Taxonomy" id="971"/>
    <lineage>
        <taxon>Bacteria</taxon>
        <taxon>Bacillati</taxon>
        <taxon>Bacillota</taxon>
        <taxon>Negativicutes</taxon>
        <taxon>Selenomonadales</taxon>
        <taxon>Selenomonadaceae</taxon>
        <taxon>Selenomonas</taxon>
    </lineage>
</organism>
<name>A0A1I3FSL9_SELRU</name>
<dbReference type="RefSeq" id="WP_075444445.1">
    <property type="nucleotide sequence ID" value="NZ_FOQK01000017.1"/>
</dbReference>
<dbReference type="Gene3D" id="3.90.226.30">
    <property type="match status" value="1"/>
</dbReference>
<dbReference type="GO" id="GO:0050043">
    <property type="term" value="F:lactate racemase activity"/>
    <property type="evidence" value="ECO:0007669"/>
    <property type="project" value="InterPro"/>
</dbReference>
<protein>
    <submittedName>
        <fullName evidence="3">Nickel-dependent lactate racemase</fullName>
    </submittedName>
</protein>
<dbReference type="Gene3D" id="3.40.50.11440">
    <property type="match status" value="1"/>
</dbReference>
<evidence type="ECO:0000259" key="2">
    <source>
        <dbReference type="Pfam" id="PF21113"/>
    </source>
</evidence>
<sequence>MKLSLPYDKGTMAAEVADENLLAVLESKAAGYKADKGQQELVEASLDNPIGSPRLEELVKGKKNITIISSDHTRPVPSHITMPILLRRIRSAEPEANISILVATGFHRPSTHEELVAKYGEEIVNKENIVMHVSTDDASMVKIGTLPSGGECIVNRTAVEADLLIAEGFIESHFFAGFSGGRKAVLPGVASYKTIMANHCGEFINSHHARTGNLLDNPIHRDMVYAARTAGLKFILNVVLNEDKEIIGSFAGELERAHEKGCEFVADLAHVPQVQADITVSTNGGYPLDQNIYQAVKGMTAAEAANKEGGTIIMVAGCADGHGGEGFYHNLADAKTPQEFLQKAINTPRLETIPDQWTSQILARILAHHRVIMVSDLVEPQLITDMHMELAKSFDEALQKAYGYEGRDAKVAVVPDGLAVIVG</sequence>
<dbReference type="PANTHER" id="PTHR33171">
    <property type="entry name" value="LAR_N DOMAIN-CONTAINING PROTEIN"/>
    <property type="match status" value="1"/>
</dbReference>
<gene>
    <name evidence="3" type="ORF">SAMN04487861_11734</name>
</gene>
<evidence type="ECO:0000259" key="1">
    <source>
        <dbReference type="Pfam" id="PF09861"/>
    </source>
</evidence>
<dbReference type="NCBIfam" id="NF033504">
    <property type="entry name" value="Ni_dep_LarA"/>
    <property type="match status" value="1"/>
</dbReference>
<dbReference type="InterPro" id="IPR018657">
    <property type="entry name" value="LarA-like_N"/>
</dbReference>
<dbReference type="InterPro" id="IPR047926">
    <property type="entry name" value="Ni_dep_LarA"/>
</dbReference>
<dbReference type="InterPro" id="IPR048520">
    <property type="entry name" value="LarA_C"/>
</dbReference>
<feature type="domain" description="LarA-like N-terminal" evidence="1">
    <location>
        <begin position="7"/>
        <end position="212"/>
    </location>
</feature>
<dbReference type="Proteomes" id="UP000183639">
    <property type="component" value="Unassembled WGS sequence"/>
</dbReference>
<dbReference type="PANTHER" id="PTHR33171:SF17">
    <property type="entry name" value="LARA-LIKE N-TERMINAL DOMAIN-CONTAINING PROTEIN"/>
    <property type="match status" value="1"/>
</dbReference>
<evidence type="ECO:0000313" key="4">
    <source>
        <dbReference type="Proteomes" id="UP000183639"/>
    </source>
</evidence>
<dbReference type="Pfam" id="PF21113">
    <property type="entry name" value="LarA_C"/>
    <property type="match status" value="1"/>
</dbReference>
<reference evidence="3 4" key="1">
    <citation type="submission" date="2016-10" db="EMBL/GenBank/DDBJ databases">
        <authorList>
            <person name="de Groot N.N."/>
        </authorList>
    </citation>
    <scope>NUCLEOTIDE SEQUENCE [LARGE SCALE GENOMIC DNA]</scope>
    <source>
        <strain evidence="3 4">Z108</strain>
    </source>
</reference>